<reference evidence="2 3" key="1">
    <citation type="submission" date="2021-05" db="EMBL/GenBank/DDBJ databases">
        <title>Mycobacterium acidophilum sp. nov., an extremely acid-tolerant member of the genus Mycobacterium.</title>
        <authorList>
            <person name="Xia J."/>
        </authorList>
    </citation>
    <scope>NUCLEOTIDE SEQUENCE [LARGE SCALE GENOMIC DNA]</scope>
    <source>
        <strain evidence="2 3">M1</strain>
    </source>
</reference>
<keyword evidence="1" id="KW-0472">Membrane</keyword>
<dbReference type="RefSeq" id="WP_214093982.1">
    <property type="nucleotide sequence ID" value="NZ_JAHCLR010000036.1"/>
</dbReference>
<feature type="transmembrane region" description="Helical" evidence="1">
    <location>
        <begin position="206"/>
        <end position="223"/>
    </location>
</feature>
<dbReference type="Proteomes" id="UP001519535">
    <property type="component" value="Unassembled WGS sequence"/>
</dbReference>
<evidence type="ECO:0000313" key="2">
    <source>
        <dbReference type="EMBL" id="MBS9535120.1"/>
    </source>
</evidence>
<accession>A0ABS5RLE3</accession>
<feature type="transmembrane region" description="Helical" evidence="1">
    <location>
        <begin position="176"/>
        <end position="200"/>
    </location>
</feature>
<gene>
    <name evidence="2" type="ORF">KIH27_16150</name>
</gene>
<organism evidence="2 3">
    <name type="scientific">Mycolicibacter acidiphilus</name>
    <dbReference type="NCBI Taxonomy" id="2835306"/>
    <lineage>
        <taxon>Bacteria</taxon>
        <taxon>Bacillati</taxon>
        <taxon>Actinomycetota</taxon>
        <taxon>Actinomycetes</taxon>
        <taxon>Mycobacteriales</taxon>
        <taxon>Mycobacteriaceae</taxon>
        <taxon>Mycolicibacter</taxon>
    </lineage>
</organism>
<protein>
    <recommendedName>
        <fullName evidence="4">GP55 protein</fullName>
    </recommendedName>
</protein>
<proteinExistence type="predicted"/>
<name>A0ABS5RLE3_9MYCO</name>
<feature type="transmembrane region" description="Helical" evidence="1">
    <location>
        <begin position="30"/>
        <end position="50"/>
    </location>
</feature>
<evidence type="ECO:0000313" key="3">
    <source>
        <dbReference type="Proteomes" id="UP001519535"/>
    </source>
</evidence>
<keyword evidence="1" id="KW-0812">Transmembrane</keyword>
<sequence length="239" mass="26025">MTPVLINATLAIVVYSLWVRRDTWWSRWEARATLAVALEGCSIVLMSPWAGVELAPFLHRALGVWNVQQMAGHFCLIIAIAANVYHLLVRLADPDQVAAIMRRHIRGPVALSIAAMIPLFVFADQDFQPDMFDDETSGSALIAYQLVGAAVVIYLSGYVTRVLLALRSDPRAKTTVHLYLVSMAFATAACLVVIASLVFGANFGCAIWGCACLSIGIFAYGSARSWRAKAAWFTADAES</sequence>
<feature type="transmembrane region" description="Helical" evidence="1">
    <location>
        <begin position="104"/>
        <end position="122"/>
    </location>
</feature>
<evidence type="ECO:0008006" key="4">
    <source>
        <dbReference type="Google" id="ProtNLM"/>
    </source>
</evidence>
<keyword evidence="3" id="KW-1185">Reference proteome</keyword>
<feature type="transmembrane region" description="Helical" evidence="1">
    <location>
        <begin position="70"/>
        <end position="92"/>
    </location>
</feature>
<keyword evidence="1" id="KW-1133">Transmembrane helix</keyword>
<comment type="caution">
    <text evidence="2">The sequence shown here is derived from an EMBL/GenBank/DDBJ whole genome shotgun (WGS) entry which is preliminary data.</text>
</comment>
<dbReference type="EMBL" id="JAHCLR010000036">
    <property type="protein sequence ID" value="MBS9535120.1"/>
    <property type="molecule type" value="Genomic_DNA"/>
</dbReference>
<feature type="transmembrane region" description="Helical" evidence="1">
    <location>
        <begin position="142"/>
        <end position="164"/>
    </location>
</feature>
<evidence type="ECO:0000256" key="1">
    <source>
        <dbReference type="SAM" id="Phobius"/>
    </source>
</evidence>